<dbReference type="EMBL" id="BARV01041412">
    <property type="protein sequence ID" value="GAI50520.1"/>
    <property type="molecule type" value="Genomic_DNA"/>
</dbReference>
<accession>X1QHP5</accession>
<protein>
    <submittedName>
        <fullName evidence="1">Uncharacterized protein</fullName>
    </submittedName>
</protein>
<feature type="non-terminal residue" evidence="1">
    <location>
        <position position="58"/>
    </location>
</feature>
<gene>
    <name evidence="1" type="ORF">S06H3_62702</name>
</gene>
<dbReference type="AlphaFoldDB" id="X1QHP5"/>
<evidence type="ECO:0000313" key="1">
    <source>
        <dbReference type="EMBL" id="GAI50520.1"/>
    </source>
</evidence>
<organism evidence="1">
    <name type="scientific">marine sediment metagenome</name>
    <dbReference type="NCBI Taxonomy" id="412755"/>
    <lineage>
        <taxon>unclassified sequences</taxon>
        <taxon>metagenomes</taxon>
        <taxon>ecological metagenomes</taxon>
    </lineage>
</organism>
<sequence length="58" mass="6093">MDARGDPLKMSSKTQNLIATASILLLIVLLGCASLQDVVTPCWISPAVIDYADTNGTS</sequence>
<reference evidence="1" key="1">
    <citation type="journal article" date="2014" name="Front. Microbiol.">
        <title>High frequency of phylogenetically diverse reductive dehalogenase-homologous genes in deep subseafloor sedimentary metagenomes.</title>
        <authorList>
            <person name="Kawai M."/>
            <person name="Futagami T."/>
            <person name="Toyoda A."/>
            <person name="Takaki Y."/>
            <person name="Nishi S."/>
            <person name="Hori S."/>
            <person name="Arai W."/>
            <person name="Tsubouchi T."/>
            <person name="Morono Y."/>
            <person name="Uchiyama I."/>
            <person name="Ito T."/>
            <person name="Fujiyama A."/>
            <person name="Inagaki F."/>
            <person name="Takami H."/>
        </authorList>
    </citation>
    <scope>NUCLEOTIDE SEQUENCE</scope>
    <source>
        <strain evidence="1">Expedition CK06-06</strain>
    </source>
</reference>
<dbReference type="PROSITE" id="PS51257">
    <property type="entry name" value="PROKAR_LIPOPROTEIN"/>
    <property type="match status" value="1"/>
</dbReference>
<name>X1QHP5_9ZZZZ</name>
<comment type="caution">
    <text evidence="1">The sequence shown here is derived from an EMBL/GenBank/DDBJ whole genome shotgun (WGS) entry which is preliminary data.</text>
</comment>
<proteinExistence type="predicted"/>